<comment type="caution">
    <text evidence="2">The sequence shown here is derived from an EMBL/GenBank/DDBJ whole genome shotgun (WGS) entry which is preliminary data.</text>
</comment>
<sequence length="128" mass="14136">MSIIQICAAAVAGMLLAVQFKAQKPEYGIYISIALSLLIFFSVLEKIETIAEVIRKIGTYISVDDMYMGTLFKMLGITYVAEFASNICKDAGYQTIARQIEIFGKLAIMVLSFPVLLAILDTIRKVLS</sequence>
<accession>A0ABR7ETP0</accession>
<dbReference type="InterPro" id="IPR025664">
    <property type="entry name" value="Spore_III_AC/AD"/>
</dbReference>
<evidence type="ECO:0000313" key="2">
    <source>
        <dbReference type="EMBL" id="MBC5664719.1"/>
    </source>
</evidence>
<dbReference type="NCBIfam" id="TIGR02849">
    <property type="entry name" value="spore_III_AD"/>
    <property type="match status" value="1"/>
</dbReference>
<organism evidence="2 3">
    <name type="scientific">Dorea hominis</name>
    <dbReference type="NCBI Taxonomy" id="2763040"/>
    <lineage>
        <taxon>Bacteria</taxon>
        <taxon>Bacillati</taxon>
        <taxon>Bacillota</taxon>
        <taxon>Clostridia</taxon>
        <taxon>Lachnospirales</taxon>
        <taxon>Lachnospiraceae</taxon>
        <taxon>Dorea</taxon>
    </lineage>
</organism>
<dbReference type="InterPro" id="IPR014211">
    <property type="entry name" value="Spore_III_AD"/>
</dbReference>
<dbReference type="EMBL" id="JACOOY010000005">
    <property type="protein sequence ID" value="MBC5664719.1"/>
    <property type="molecule type" value="Genomic_DNA"/>
</dbReference>
<gene>
    <name evidence="2" type="primary">spoIIIAD</name>
    <name evidence="2" type="ORF">H8S07_05430</name>
</gene>
<feature type="transmembrane region" description="Helical" evidence="1">
    <location>
        <begin position="102"/>
        <end position="120"/>
    </location>
</feature>
<dbReference type="Pfam" id="PF06686">
    <property type="entry name" value="SpoIIIAC"/>
    <property type="match status" value="2"/>
</dbReference>
<dbReference type="RefSeq" id="WP_021859989.1">
    <property type="nucleotide sequence ID" value="NZ_JACOOY010000005.1"/>
</dbReference>
<keyword evidence="1" id="KW-0812">Transmembrane</keyword>
<keyword evidence="3" id="KW-1185">Reference proteome</keyword>
<evidence type="ECO:0000256" key="1">
    <source>
        <dbReference type="SAM" id="Phobius"/>
    </source>
</evidence>
<keyword evidence="1" id="KW-0472">Membrane</keyword>
<feature type="transmembrane region" description="Helical" evidence="1">
    <location>
        <begin position="27"/>
        <end position="44"/>
    </location>
</feature>
<name>A0ABR7ETP0_9FIRM</name>
<reference evidence="2 3" key="1">
    <citation type="submission" date="2020-08" db="EMBL/GenBank/DDBJ databases">
        <title>Genome public.</title>
        <authorList>
            <person name="Liu C."/>
            <person name="Sun Q."/>
        </authorList>
    </citation>
    <scope>NUCLEOTIDE SEQUENCE [LARGE SCALE GENOMIC DNA]</scope>
    <source>
        <strain evidence="2 3">NSJ-36</strain>
    </source>
</reference>
<dbReference type="Proteomes" id="UP000647235">
    <property type="component" value="Unassembled WGS sequence"/>
</dbReference>
<evidence type="ECO:0000313" key="3">
    <source>
        <dbReference type="Proteomes" id="UP000647235"/>
    </source>
</evidence>
<keyword evidence="1" id="KW-1133">Transmembrane helix</keyword>
<protein>
    <submittedName>
        <fullName evidence="2">Stage III sporulation protein AD</fullName>
    </submittedName>
</protein>
<proteinExistence type="predicted"/>